<keyword evidence="1" id="KW-0597">Phosphoprotein</keyword>
<evidence type="ECO:0000256" key="3">
    <source>
        <dbReference type="ARBA" id="ARBA00022741"/>
    </source>
</evidence>
<feature type="domain" description="Histidine kinase" evidence="9">
    <location>
        <begin position="160"/>
        <end position="365"/>
    </location>
</feature>
<dbReference type="CDD" id="cd00075">
    <property type="entry name" value="HATPase"/>
    <property type="match status" value="1"/>
</dbReference>
<keyword evidence="4 10" id="KW-0418">Kinase</keyword>
<evidence type="ECO:0000256" key="4">
    <source>
        <dbReference type="ARBA" id="ARBA00022777"/>
    </source>
</evidence>
<evidence type="ECO:0000256" key="7">
    <source>
        <dbReference type="SAM" id="MobiDB-lite"/>
    </source>
</evidence>
<keyword evidence="6" id="KW-0902">Two-component regulatory system</keyword>
<dbReference type="AlphaFoldDB" id="A0AAP2YWA6"/>
<feature type="compositionally biased region" description="Low complexity" evidence="7">
    <location>
        <begin position="375"/>
        <end position="386"/>
    </location>
</feature>
<gene>
    <name evidence="10" type="ORF">OB960_04615</name>
</gene>
<evidence type="ECO:0000256" key="1">
    <source>
        <dbReference type="ARBA" id="ARBA00022553"/>
    </source>
</evidence>
<dbReference type="GO" id="GO:0005524">
    <property type="term" value="F:ATP binding"/>
    <property type="evidence" value="ECO:0007669"/>
    <property type="project" value="UniProtKB-KW"/>
</dbReference>
<dbReference type="InterPro" id="IPR003594">
    <property type="entry name" value="HATPase_dom"/>
</dbReference>
<accession>A0AAP2YWA6</accession>
<dbReference type="PRINTS" id="PR00344">
    <property type="entry name" value="BCTRLSENSOR"/>
</dbReference>
<keyword evidence="8" id="KW-0472">Membrane</keyword>
<dbReference type="InterPro" id="IPR036890">
    <property type="entry name" value="HATPase_C_sf"/>
</dbReference>
<evidence type="ECO:0000256" key="8">
    <source>
        <dbReference type="SAM" id="Phobius"/>
    </source>
</evidence>
<dbReference type="Proteomes" id="UP001321018">
    <property type="component" value="Unassembled WGS sequence"/>
</dbReference>
<dbReference type="PANTHER" id="PTHR43065:SF10">
    <property type="entry name" value="PEROXIDE STRESS-ACTIVATED HISTIDINE KINASE MAK3"/>
    <property type="match status" value="1"/>
</dbReference>
<dbReference type="InterPro" id="IPR005467">
    <property type="entry name" value="His_kinase_dom"/>
</dbReference>
<dbReference type="PANTHER" id="PTHR43065">
    <property type="entry name" value="SENSOR HISTIDINE KINASE"/>
    <property type="match status" value="1"/>
</dbReference>
<keyword evidence="3" id="KW-0547">Nucleotide-binding</keyword>
<dbReference type="GO" id="GO:0000155">
    <property type="term" value="F:phosphorelay sensor kinase activity"/>
    <property type="evidence" value="ECO:0007669"/>
    <property type="project" value="InterPro"/>
</dbReference>
<name>A0AAP2YWA6_9EURY</name>
<dbReference type="EMBL" id="JAOPKA010000002">
    <property type="protein sequence ID" value="MCU4740681.1"/>
    <property type="molecule type" value="Genomic_DNA"/>
</dbReference>
<feature type="transmembrane region" description="Helical" evidence="8">
    <location>
        <begin position="40"/>
        <end position="63"/>
    </location>
</feature>
<dbReference type="SMART" id="SM00387">
    <property type="entry name" value="HATPase_c"/>
    <property type="match status" value="1"/>
</dbReference>
<evidence type="ECO:0000259" key="9">
    <source>
        <dbReference type="PROSITE" id="PS50109"/>
    </source>
</evidence>
<dbReference type="InterPro" id="IPR003661">
    <property type="entry name" value="HisK_dim/P_dom"/>
</dbReference>
<feature type="transmembrane region" description="Helical" evidence="8">
    <location>
        <begin position="108"/>
        <end position="126"/>
    </location>
</feature>
<keyword evidence="2" id="KW-0808">Transferase</keyword>
<keyword evidence="8" id="KW-1133">Transmembrane helix</keyword>
<dbReference type="RefSeq" id="WP_338002523.1">
    <property type="nucleotide sequence ID" value="NZ_JAOPKA010000002.1"/>
</dbReference>
<protein>
    <submittedName>
        <fullName evidence="10">HAMP domain-containing histidine kinase</fullName>
    </submittedName>
</protein>
<reference evidence="10" key="1">
    <citation type="submission" date="2022-09" db="EMBL/GenBank/DDBJ databases">
        <title>Enrichment on poylsaccharides allowed isolation of novel metabolic and taxonomic groups of Haloarchaea.</title>
        <authorList>
            <person name="Sorokin D.Y."/>
            <person name="Elcheninov A.G."/>
            <person name="Khizhniak T.V."/>
            <person name="Kolganova T.V."/>
            <person name="Kublanov I.V."/>
        </authorList>
    </citation>
    <scope>NUCLEOTIDE SEQUENCE</scope>
    <source>
        <strain evidence="10">AArc-xg1-1</strain>
    </source>
</reference>
<proteinExistence type="predicted"/>
<dbReference type="CDD" id="cd00082">
    <property type="entry name" value="HisKA"/>
    <property type="match status" value="1"/>
</dbReference>
<dbReference type="SUPFAM" id="SSF55874">
    <property type="entry name" value="ATPase domain of HSP90 chaperone/DNA topoisomerase II/histidine kinase"/>
    <property type="match status" value="1"/>
</dbReference>
<keyword evidence="5" id="KW-0067">ATP-binding</keyword>
<organism evidence="10 11">
    <name type="scientific">Natronoglomus mannanivorans</name>
    <dbReference type="NCBI Taxonomy" id="2979990"/>
    <lineage>
        <taxon>Archaea</taxon>
        <taxon>Methanobacteriati</taxon>
        <taxon>Methanobacteriota</taxon>
        <taxon>Stenosarchaea group</taxon>
        <taxon>Halobacteria</taxon>
        <taxon>Halobacteriales</taxon>
        <taxon>Natrialbaceae</taxon>
        <taxon>Natronoglomus</taxon>
    </lineage>
</organism>
<feature type="transmembrane region" description="Helical" evidence="8">
    <location>
        <begin position="12"/>
        <end position="34"/>
    </location>
</feature>
<evidence type="ECO:0000313" key="11">
    <source>
        <dbReference type="Proteomes" id="UP001321018"/>
    </source>
</evidence>
<feature type="transmembrane region" description="Helical" evidence="8">
    <location>
        <begin position="75"/>
        <end position="96"/>
    </location>
</feature>
<sequence>MRVPFSLTENTVPRLLVGFGVLLVLVLVAEWVFFARDLTAMLIGTALTLPLNGAIVFGGYWLARREYSLERCLRIAAWVVAGVVCFTLMNLALMVIVPPEGLWYAAGWLRWAITTSGAIALLIGIVEARAIEREVAAEQAVLEAEYVDAQRAWLDYLNALLRHEVLNNANVIGGYASVLLKDEDVSDSTRDQLRVIDRQSREMADVVRDVRILLESLEEPTPFEATNLSAVLTEEVEALRELPEDVRVDASIPESVFVRADDLLARLFSNLFANAVEHNDSPVPRVHVTVDAGPETVRVRIGDDGPGIPEGKIEGLFERDIAGNGDHGIGLYLVRRLVDRYDGTIEVTETGPEGTVFTVELPRVRAETERPSTEPPSESGSLEVTQ</sequence>
<dbReference type="Pfam" id="PF02518">
    <property type="entry name" value="HATPase_c"/>
    <property type="match status" value="1"/>
</dbReference>
<dbReference type="PROSITE" id="PS50109">
    <property type="entry name" value="HIS_KIN"/>
    <property type="match status" value="1"/>
</dbReference>
<evidence type="ECO:0000256" key="2">
    <source>
        <dbReference type="ARBA" id="ARBA00022679"/>
    </source>
</evidence>
<feature type="region of interest" description="Disordered" evidence="7">
    <location>
        <begin position="364"/>
        <end position="386"/>
    </location>
</feature>
<evidence type="ECO:0000256" key="6">
    <source>
        <dbReference type="ARBA" id="ARBA00023012"/>
    </source>
</evidence>
<keyword evidence="8" id="KW-0812">Transmembrane</keyword>
<evidence type="ECO:0000313" key="10">
    <source>
        <dbReference type="EMBL" id="MCU4740681.1"/>
    </source>
</evidence>
<dbReference type="InterPro" id="IPR004358">
    <property type="entry name" value="Sig_transdc_His_kin-like_C"/>
</dbReference>
<evidence type="ECO:0000256" key="5">
    <source>
        <dbReference type="ARBA" id="ARBA00022840"/>
    </source>
</evidence>
<comment type="caution">
    <text evidence="10">The sequence shown here is derived from an EMBL/GenBank/DDBJ whole genome shotgun (WGS) entry which is preliminary data.</text>
</comment>
<dbReference type="Gene3D" id="3.30.565.10">
    <property type="entry name" value="Histidine kinase-like ATPase, C-terminal domain"/>
    <property type="match status" value="1"/>
</dbReference>